<dbReference type="KEGG" id="pte:PTT_17542"/>
<dbReference type="EMBL" id="GL537173">
    <property type="protein sequence ID" value="EFQ87068.1"/>
    <property type="molecule type" value="Genomic_DNA"/>
</dbReference>
<keyword evidence="3" id="KW-1185">Reference proteome</keyword>
<gene>
    <name evidence="2" type="ORF">PTT_17542</name>
</gene>
<organism evidence="3">
    <name type="scientific">Pyrenophora teres f. teres (strain 0-1)</name>
    <name type="common">Barley net blotch fungus</name>
    <name type="synonym">Drechslera teres f. teres</name>
    <dbReference type="NCBI Taxonomy" id="861557"/>
    <lineage>
        <taxon>Eukaryota</taxon>
        <taxon>Fungi</taxon>
        <taxon>Dikarya</taxon>
        <taxon>Ascomycota</taxon>
        <taxon>Pezizomycotina</taxon>
        <taxon>Dothideomycetes</taxon>
        <taxon>Pleosporomycetidae</taxon>
        <taxon>Pleosporales</taxon>
        <taxon>Pleosporineae</taxon>
        <taxon>Pleosporaceae</taxon>
        <taxon>Pyrenophora</taxon>
    </lineage>
</organism>
<dbReference type="Proteomes" id="UP000001067">
    <property type="component" value="Unassembled WGS sequence"/>
</dbReference>
<reference evidence="2 3" key="1">
    <citation type="journal article" date="2010" name="Genome Biol.">
        <title>A first genome assembly of the barley fungal pathogen Pyrenophora teres f. teres.</title>
        <authorList>
            <person name="Ellwood S.R."/>
            <person name="Liu Z."/>
            <person name="Syme R.A."/>
            <person name="Lai Z."/>
            <person name="Hane J.K."/>
            <person name="Keiper F."/>
            <person name="Moffat C.S."/>
            <person name="Oliver R.P."/>
            <person name="Friesen T.L."/>
        </authorList>
    </citation>
    <scope>NUCLEOTIDE SEQUENCE [LARGE SCALE GENOMIC DNA]</scope>
    <source>
        <strain evidence="2 3">0-1</strain>
    </source>
</reference>
<protein>
    <submittedName>
        <fullName evidence="2">Uncharacterized protein</fullName>
    </submittedName>
</protein>
<evidence type="ECO:0000256" key="1">
    <source>
        <dbReference type="SAM" id="MobiDB-lite"/>
    </source>
</evidence>
<dbReference type="AlphaFoldDB" id="E3S4M9"/>
<dbReference type="HOGENOM" id="CLU_1611640_0_0_1"/>
<feature type="region of interest" description="Disordered" evidence="1">
    <location>
        <begin position="1"/>
        <end position="36"/>
    </location>
</feature>
<evidence type="ECO:0000313" key="3">
    <source>
        <dbReference type="Proteomes" id="UP000001067"/>
    </source>
</evidence>
<feature type="compositionally biased region" description="Polar residues" evidence="1">
    <location>
        <begin position="1"/>
        <end position="11"/>
    </location>
</feature>
<name>E3S4M9_PYRTT</name>
<proteinExistence type="predicted"/>
<accession>E3S4M9</accession>
<evidence type="ECO:0000313" key="2">
    <source>
        <dbReference type="EMBL" id="EFQ87068.1"/>
    </source>
</evidence>
<sequence>MTEPTPATASSAPRRPLYHRRADGTRGPRIYYPPPPCPTKKPISDTHLDEVCAFWDFAKFDDQPADKYDCAEHLLYDMSTGPWFSEKSRKWNLHCAVLSAIERLVQKAGFTGMGSAAKTSFVYRALYDVDEETSQLPEWMYRIVKVEPHLLRKYGYRPDFPPNPL</sequence>